<keyword evidence="3" id="KW-0731">Sigma factor</keyword>
<dbReference type="AlphaFoldDB" id="A0A841JNR7"/>
<sequence length="201" mass="23414">MKHLDNLSIKELLCLIQTGDTDAFAEVYKLYRRKVYCFAYRFVRCSEEASELTQDVFVRLWESRMKINPDKNFEAYLFSMVRSNFLDALKKQARMSVYRTANAEEPAFNSTESYMDFTECRQIAMNAIETLSPQAKVAYLLSREDGCSHEDISRQMGLSKNTVNNHIKKSLTHIRTRIRYLSPDTVLPFVLFMLVSFPEIG</sequence>
<dbReference type="NCBIfam" id="TIGR02937">
    <property type="entry name" value="sigma70-ECF"/>
    <property type="match status" value="1"/>
</dbReference>
<keyword evidence="4" id="KW-0804">Transcription</keyword>
<reference evidence="7 8" key="1">
    <citation type="submission" date="2020-08" db="EMBL/GenBank/DDBJ databases">
        <title>Genomic Encyclopedia of Type Strains, Phase IV (KMG-V): Genome sequencing to study the core and pangenomes of soil and plant-associated prokaryotes.</title>
        <authorList>
            <person name="Whitman W."/>
        </authorList>
    </citation>
    <scope>NUCLEOTIDE SEQUENCE [LARGE SCALE GENOMIC DNA]</scope>
    <source>
        <strain evidence="7 8">MP601</strain>
    </source>
</reference>
<keyword evidence="2" id="KW-0805">Transcription regulation</keyword>
<dbReference type="InterPro" id="IPR039425">
    <property type="entry name" value="RNA_pol_sigma-70-like"/>
</dbReference>
<evidence type="ECO:0000256" key="3">
    <source>
        <dbReference type="ARBA" id="ARBA00023082"/>
    </source>
</evidence>
<dbReference type="GO" id="GO:0003677">
    <property type="term" value="F:DNA binding"/>
    <property type="evidence" value="ECO:0007669"/>
    <property type="project" value="InterPro"/>
</dbReference>
<evidence type="ECO:0000256" key="1">
    <source>
        <dbReference type="ARBA" id="ARBA00010641"/>
    </source>
</evidence>
<evidence type="ECO:0000256" key="4">
    <source>
        <dbReference type="ARBA" id="ARBA00023163"/>
    </source>
</evidence>
<dbReference type="PANTHER" id="PTHR43133">
    <property type="entry name" value="RNA POLYMERASE ECF-TYPE SIGMA FACTO"/>
    <property type="match status" value="1"/>
</dbReference>
<evidence type="ECO:0000259" key="5">
    <source>
        <dbReference type="Pfam" id="PF04542"/>
    </source>
</evidence>
<dbReference type="GO" id="GO:0016987">
    <property type="term" value="F:sigma factor activity"/>
    <property type="evidence" value="ECO:0007669"/>
    <property type="project" value="UniProtKB-KW"/>
</dbReference>
<dbReference type="InterPro" id="IPR013249">
    <property type="entry name" value="RNA_pol_sigma70_r4_t2"/>
</dbReference>
<dbReference type="SUPFAM" id="SSF88946">
    <property type="entry name" value="Sigma2 domain of RNA polymerase sigma factors"/>
    <property type="match status" value="1"/>
</dbReference>
<evidence type="ECO:0000259" key="6">
    <source>
        <dbReference type="Pfam" id="PF08281"/>
    </source>
</evidence>
<dbReference type="Gene3D" id="1.10.10.10">
    <property type="entry name" value="Winged helix-like DNA-binding domain superfamily/Winged helix DNA-binding domain"/>
    <property type="match status" value="1"/>
</dbReference>
<dbReference type="PANTHER" id="PTHR43133:SF46">
    <property type="entry name" value="RNA POLYMERASE SIGMA-70 FACTOR ECF SUBFAMILY"/>
    <property type="match status" value="1"/>
</dbReference>
<dbReference type="InterPro" id="IPR036388">
    <property type="entry name" value="WH-like_DNA-bd_sf"/>
</dbReference>
<gene>
    <name evidence="7" type="ORF">HDF22_004112</name>
</gene>
<dbReference type="GO" id="GO:0006352">
    <property type="term" value="P:DNA-templated transcription initiation"/>
    <property type="evidence" value="ECO:0007669"/>
    <property type="project" value="InterPro"/>
</dbReference>
<name>A0A841JNR7_9SPHI</name>
<organism evidence="7 8">
    <name type="scientific">Mucilaginibacter lappiensis</name>
    <dbReference type="NCBI Taxonomy" id="354630"/>
    <lineage>
        <taxon>Bacteria</taxon>
        <taxon>Pseudomonadati</taxon>
        <taxon>Bacteroidota</taxon>
        <taxon>Sphingobacteriia</taxon>
        <taxon>Sphingobacteriales</taxon>
        <taxon>Sphingobacteriaceae</taxon>
        <taxon>Mucilaginibacter</taxon>
    </lineage>
</organism>
<feature type="domain" description="RNA polymerase sigma factor 70 region 4 type 2" evidence="6">
    <location>
        <begin position="122"/>
        <end position="173"/>
    </location>
</feature>
<dbReference type="Proteomes" id="UP000548326">
    <property type="component" value="Unassembled WGS sequence"/>
</dbReference>
<feature type="domain" description="RNA polymerase sigma-70 region 2" evidence="5">
    <location>
        <begin position="28"/>
        <end position="94"/>
    </location>
</feature>
<protein>
    <submittedName>
        <fullName evidence="7">RNA polymerase sigma-70 factor (ECF subfamily)</fullName>
    </submittedName>
</protein>
<dbReference type="InterPro" id="IPR013325">
    <property type="entry name" value="RNA_pol_sigma_r2"/>
</dbReference>
<dbReference type="NCBIfam" id="TIGR02985">
    <property type="entry name" value="Sig70_bacteroi1"/>
    <property type="match status" value="1"/>
</dbReference>
<dbReference type="InterPro" id="IPR007627">
    <property type="entry name" value="RNA_pol_sigma70_r2"/>
</dbReference>
<dbReference type="InterPro" id="IPR014327">
    <property type="entry name" value="RNA_pol_sigma70_bacteroid"/>
</dbReference>
<evidence type="ECO:0000313" key="8">
    <source>
        <dbReference type="Proteomes" id="UP000548326"/>
    </source>
</evidence>
<dbReference type="SUPFAM" id="SSF88659">
    <property type="entry name" value="Sigma3 and sigma4 domains of RNA polymerase sigma factors"/>
    <property type="match status" value="1"/>
</dbReference>
<dbReference type="Gene3D" id="1.10.1740.10">
    <property type="match status" value="1"/>
</dbReference>
<dbReference type="Pfam" id="PF08281">
    <property type="entry name" value="Sigma70_r4_2"/>
    <property type="match status" value="1"/>
</dbReference>
<comment type="similarity">
    <text evidence="1">Belongs to the sigma-70 factor family. ECF subfamily.</text>
</comment>
<dbReference type="RefSeq" id="WP_183588906.1">
    <property type="nucleotide sequence ID" value="NZ_JACHCA010000012.1"/>
</dbReference>
<dbReference type="InterPro" id="IPR013324">
    <property type="entry name" value="RNA_pol_sigma_r3/r4-like"/>
</dbReference>
<proteinExistence type="inferred from homology"/>
<evidence type="ECO:0000256" key="2">
    <source>
        <dbReference type="ARBA" id="ARBA00023015"/>
    </source>
</evidence>
<accession>A0A841JNR7</accession>
<dbReference type="Pfam" id="PF04542">
    <property type="entry name" value="Sigma70_r2"/>
    <property type="match status" value="1"/>
</dbReference>
<comment type="caution">
    <text evidence="7">The sequence shown here is derived from an EMBL/GenBank/DDBJ whole genome shotgun (WGS) entry which is preliminary data.</text>
</comment>
<evidence type="ECO:0000313" key="7">
    <source>
        <dbReference type="EMBL" id="MBB6129975.1"/>
    </source>
</evidence>
<dbReference type="InterPro" id="IPR014284">
    <property type="entry name" value="RNA_pol_sigma-70_dom"/>
</dbReference>
<dbReference type="EMBL" id="JACHCA010000012">
    <property type="protein sequence ID" value="MBB6129975.1"/>
    <property type="molecule type" value="Genomic_DNA"/>
</dbReference>